<dbReference type="GO" id="GO:0004540">
    <property type="term" value="F:RNA nuclease activity"/>
    <property type="evidence" value="ECO:0007669"/>
    <property type="project" value="InterPro"/>
</dbReference>
<feature type="domain" description="RNB" evidence="1">
    <location>
        <begin position="239"/>
        <end position="511"/>
    </location>
</feature>
<dbReference type="InterPro" id="IPR001900">
    <property type="entry name" value="RNase_II/R"/>
</dbReference>
<dbReference type="GO" id="GO:0005829">
    <property type="term" value="C:cytosol"/>
    <property type="evidence" value="ECO:0007669"/>
    <property type="project" value="TreeGrafter"/>
</dbReference>
<dbReference type="EMBL" id="AVQL01000426">
    <property type="protein sequence ID" value="KEQ01326.1"/>
    <property type="molecule type" value="Genomic_DNA"/>
</dbReference>
<dbReference type="SMART" id="SM00955">
    <property type="entry name" value="RNB"/>
    <property type="match status" value="1"/>
</dbReference>
<evidence type="ECO:0000313" key="2">
    <source>
        <dbReference type="EMBL" id="KEQ01326.1"/>
    </source>
</evidence>
<dbReference type="SUPFAM" id="SSF50249">
    <property type="entry name" value="Nucleic acid-binding proteins"/>
    <property type="match status" value="1"/>
</dbReference>
<reference evidence="2 3" key="1">
    <citation type="journal article" date="2014" name="PLoS Genet.">
        <title>Hidden diversity in honey bee gut symbionts detected by single-cell genomics.</title>
        <authorList>
            <person name="Engel P."/>
            <person name="Stepanauskas R."/>
            <person name="Moran N."/>
        </authorList>
    </citation>
    <scope>NUCLEOTIDE SEQUENCE [LARGE SCALE GENOMIC DNA]</scope>
    <source>
        <strain evidence="2 3">SCGC AB-598-J21</strain>
    </source>
</reference>
<gene>
    <name evidence="2" type="ORF">SASC598J21_009040</name>
</gene>
<proteinExistence type="predicted"/>
<dbReference type="PANTHER" id="PTHR23355:SF9">
    <property type="entry name" value="DIS3-LIKE EXONUCLEASE 2"/>
    <property type="match status" value="1"/>
</dbReference>
<dbReference type="InterPro" id="IPR012340">
    <property type="entry name" value="NA-bd_OB-fold"/>
</dbReference>
<evidence type="ECO:0000259" key="1">
    <source>
        <dbReference type="SMART" id="SM00955"/>
    </source>
</evidence>
<dbReference type="PANTHER" id="PTHR23355">
    <property type="entry name" value="RIBONUCLEASE"/>
    <property type="match status" value="1"/>
</dbReference>
<dbReference type="GO" id="GO:0006402">
    <property type="term" value="P:mRNA catabolic process"/>
    <property type="evidence" value="ECO:0007669"/>
    <property type="project" value="TreeGrafter"/>
</dbReference>
<dbReference type="GO" id="GO:0003723">
    <property type="term" value="F:RNA binding"/>
    <property type="evidence" value="ECO:0007669"/>
    <property type="project" value="InterPro"/>
</dbReference>
<comment type="caution">
    <text evidence="2">The sequence shown here is derived from an EMBL/GenBank/DDBJ whole genome shotgun (WGS) entry which is preliminary data.</text>
</comment>
<organism evidence="2 3">
    <name type="scientific">Snodgrassella alvi SCGC AB-598-J21</name>
    <dbReference type="NCBI Taxonomy" id="1385367"/>
    <lineage>
        <taxon>Bacteria</taxon>
        <taxon>Pseudomonadati</taxon>
        <taxon>Pseudomonadota</taxon>
        <taxon>Betaproteobacteria</taxon>
        <taxon>Neisseriales</taxon>
        <taxon>Neisseriaceae</taxon>
        <taxon>Snodgrassella</taxon>
    </lineage>
</organism>
<dbReference type="Proteomes" id="UP000027644">
    <property type="component" value="Unassembled WGS sequence"/>
</dbReference>
<dbReference type="AlphaFoldDB" id="A0A074V809"/>
<protein>
    <submittedName>
        <fullName evidence="2">Exoribonuclease R</fullName>
    </submittedName>
</protein>
<accession>A0A074V809</accession>
<evidence type="ECO:0000313" key="3">
    <source>
        <dbReference type="Proteomes" id="UP000027644"/>
    </source>
</evidence>
<name>A0A074V809_9NEIS</name>
<dbReference type="Pfam" id="PF00773">
    <property type="entry name" value="RNB"/>
    <property type="match status" value="2"/>
</dbReference>
<dbReference type="InterPro" id="IPR050180">
    <property type="entry name" value="RNR_Ribonuclease"/>
</dbReference>
<sequence length="629" mass="70147">MGKQIFYEESGQFKVAEIVQENDATFLVNTQHGKRAKIKASHVFLVFDGDAAQFLQQAAEAAAGIDISLLWEAVGTESEFTAASAASEYFGNSSGNIELAATLMALYAAPMYFYKKNKGVFKAAPAETLQQALAAIERRKQQEEQVNGWIQELLAGRLPDEIAAEAKMILHAPDKQSLKYKAVVKAADQKKTSLFALLQSVGAVPPLPEYFLDGFLLTQFPKGADCGHYPVPVMHNLPDADTSVRAFSIDDIETSEVDDAFSVRDLPNGNKLVGIHIAAPALAIDAESLLEKLIFERLSTVYYPGSKITMLPDNWIAAFSLDEGAARPAVSLYAEISPQFEVIRYESRIESVYIDCNLRIENIEQAFQPLQPRSDTEAFAHQHEMNWLYDFAVARMQARGKYDPERLPQYDYGIKLGADNTVHISVRERGAPIDTLVSELMIFANSTWAQMLDEAEMAGLFRVQPTGRVRMSTQSEPHIGLGLKHYAWFTSPLRRATDYINQKQLISLLDPDAEPRFEPQDAMLFAVLRDFESAYAAYNDFQRHMEAYWSLIYIQQEQLQELTAQLIRDDLVRIEGLPLVSRVNGVPVDAMPKCRMKVSITGIDPIQVSVGLNYINVLLPADNVSQISG</sequence>